<dbReference type="Proteomes" id="UP001318040">
    <property type="component" value="Chromosome 74"/>
</dbReference>
<comment type="similarity">
    <text evidence="1">Belongs to the synaptotagmin family.</text>
</comment>
<feature type="domain" description="C2" evidence="3">
    <location>
        <begin position="288"/>
        <end position="378"/>
    </location>
</feature>
<dbReference type="Gene3D" id="2.60.40.150">
    <property type="entry name" value="C2 domain"/>
    <property type="match status" value="1"/>
</dbReference>
<dbReference type="GO" id="GO:0001786">
    <property type="term" value="F:phosphatidylserine binding"/>
    <property type="evidence" value="ECO:0007669"/>
    <property type="project" value="TreeGrafter"/>
</dbReference>
<dbReference type="InterPro" id="IPR000008">
    <property type="entry name" value="C2_dom"/>
</dbReference>
<feature type="domain" description="C2" evidence="3">
    <location>
        <begin position="197"/>
        <end position="241"/>
    </location>
</feature>
<dbReference type="RefSeq" id="XP_032836594.1">
    <property type="nucleotide sequence ID" value="XM_032980703.1"/>
</dbReference>
<dbReference type="PANTHER" id="PTHR10024">
    <property type="entry name" value="SYNAPTOTAGMIN"/>
    <property type="match status" value="1"/>
</dbReference>
<evidence type="ECO:0000259" key="3">
    <source>
        <dbReference type="Pfam" id="PF00168"/>
    </source>
</evidence>
<dbReference type="GO" id="GO:0005886">
    <property type="term" value="C:plasma membrane"/>
    <property type="evidence" value="ECO:0007669"/>
    <property type="project" value="TreeGrafter"/>
</dbReference>
<dbReference type="GO" id="GO:0017156">
    <property type="term" value="P:calcium-ion regulated exocytosis"/>
    <property type="evidence" value="ECO:0007669"/>
    <property type="project" value="TreeGrafter"/>
</dbReference>
<organism evidence="4 5">
    <name type="scientific">Petromyzon marinus</name>
    <name type="common">Sea lamprey</name>
    <dbReference type="NCBI Taxonomy" id="7757"/>
    <lineage>
        <taxon>Eukaryota</taxon>
        <taxon>Metazoa</taxon>
        <taxon>Chordata</taxon>
        <taxon>Craniata</taxon>
        <taxon>Vertebrata</taxon>
        <taxon>Cyclostomata</taxon>
        <taxon>Hyperoartia</taxon>
        <taxon>Petromyzontiformes</taxon>
        <taxon>Petromyzontidae</taxon>
        <taxon>Petromyzon</taxon>
    </lineage>
</organism>
<dbReference type="GO" id="GO:0005509">
    <property type="term" value="F:calcium ion binding"/>
    <property type="evidence" value="ECO:0007669"/>
    <property type="project" value="TreeGrafter"/>
</dbReference>
<dbReference type="SUPFAM" id="SSF49562">
    <property type="entry name" value="C2 domain (Calcium/lipid-binding domain, CaLB)"/>
    <property type="match status" value="1"/>
</dbReference>
<dbReference type="GO" id="GO:0000149">
    <property type="term" value="F:SNARE binding"/>
    <property type="evidence" value="ECO:0007669"/>
    <property type="project" value="TreeGrafter"/>
</dbReference>
<evidence type="ECO:0000313" key="5">
    <source>
        <dbReference type="RefSeq" id="XP_032836594.1"/>
    </source>
</evidence>
<dbReference type="AlphaFoldDB" id="A0AAJ7UIW9"/>
<dbReference type="GO" id="GO:0030276">
    <property type="term" value="F:clathrin binding"/>
    <property type="evidence" value="ECO:0007669"/>
    <property type="project" value="TreeGrafter"/>
</dbReference>
<feature type="region of interest" description="Disordered" evidence="2">
    <location>
        <begin position="320"/>
        <end position="346"/>
    </location>
</feature>
<dbReference type="GO" id="GO:0005544">
    <property type="term" value="F:calcium-dependent phospholipid binding"/>
    <property type="evidence" value="ECO:0007669"/>
    <property type="project" value="TreeGrafter"/>
</dbReference>
<name>A0AAJ7UIW9_PETMA</name>
<feature type="region of interest" description="Disordered" evidence="2">
    <location>
        <begin position="36"/>
        <end position="56"/>
    </location>
</feature>
<evidence type="ECO:0000256" key="2">
    <source>
        <dbReference type="SAM" id="MobiDB-lite"/>
    </source>
</evidence>
<dbReference type="Pfam" id="PF00168">
    <property type="entry name" value="C2"/>
    <property type="match status" value="2"/>
</dbReference>
<evidence type="ECO:0000313" key="4">
    <source>
        <dbReference type="Proteomes" id="UP001318040"/>
    </source>
</evidence>
<dbReference type="KEGG" id="pmrn:116958199"/>
<dbReference type="PANTHER" id="PTHR10024:SF348">
    <property type="entry name" value="SYNAPTOTAGMIN-17"/>
    <property type="match status" value="1"/>
</dbReference>
<feature type="compositionally biased region" description="Low complexity" evidence="2">
    <location>
        <begin position="333"/>
        <end position="346"/>
    </location>
</feature>
<keyword evidence="4" id="KW-1185">Reference proteome</keyword>
<dbReference type="GO" id="GO:0070382">
    <property type="term" value="C:exocytic vesicle"/>
    <property type="evidence" value="ECO:0007669"/>
    <property type="project" value="TreeGrafter"/>
</dbReference>
<sequence>MVSFWRRWLTRWWRKAAKKILRALCKRLWRRAWEPEDDDDGGGGDGGDGGDGPDQHVIAWREQPLFQTRSVLRSPMDPSMLDRSLYTVVSGGDGDDDGDEEDRGRRCSCQLCNRVGEVLLALHYCQELQTLHVRLMEVLLDGAPRVTPISGGHLGGVASRWAARSAAGHCTLALMPGAGSEERSVGRWGPPAGGGLVFEESFSFALAPPELARRSLLVRFFRADSFSRHQLAGQAHVPLVPDTGAAGRHRRLGMVPRVVRHGLLRVPSQGFFCGELLLSLGYCGRTERLTVIVLKARGLAAAHGNFTDAHVKVTVLESGRPQRARKTKRVPLSTAEAASEPETPEEAAAAAPVFNERLALPLATGALSRARLLVRVRRREERRHRRSLLLLPRSPAVELGRLMFGAEARGGSKGGAGGGAGQEEADHWRCAVLGGRAEARWHRLRLPDPTSCDRTRW</sequence>
<reference evidence="5" key="1">
    <citation type="submission" date="2025-08" db="UniProtKB">
        <authorList>
            <consortium name="RefSeq"/>
        </authorList>
    </citation>
    <scope>IDENTIFICATION</scope>
    <source>
        <tissue evidence="5">Sperm</tissue>
    </source>
</reference>
<protein>
    <submittedName>
        <fullName evidence="5">Synaptotagmin-17-like</fullName>
    </submittedName>
</protein>
<dbReference type="InterPro" id="IPR035892">
    <property type="entry name" value="C2_domain_sf"/>
</dbReference>
<feature type="compositionally biased region" description="Gly residues" evidence="2">
    <location>
        <begin position="43"/>
        <end position="52"/>
    </location>
</feature>
<gene>
    <name evidence="5" type="primary">LOC116958199</name>
</gene>
<evidence type="ECO:0000256" key="1">
    <source>
        <dbReference type="ARBA" id="ARBA00006996"/>
    </source>
</evidence>
<proteinExistence type="inferred from homology"/>
<accession>A0AAJ7UIW9</accession>